<organism evidence="2 3">
    <name type="scientific">Oceanispirochaeta crateris</name>
    <dbReference type="NCBI Taxonomy" id="2518645"/>
    <lineage>
        <taxon>Bacteria</taxon>
        <taxon>Pseudomonadati</taxon>
        <taxon>Spirochaetota</taxon>
        <taxon>Spirochaetia</taxon>
        <taxon>Spirochaetales</taxon>
        <taxon>Spirochaetaceae</taxon>
        <taxon>Oceanispirochaeta</taxon>
    </lineage>
</organism>
<dbReference type="Proteomes" id="UP000324209">
    <property type="component" value="Chromosome"/>
</dbReference>
<reference evidence="2 3" key="1">
    <citation type="submission" date="2019-02" db="EMBL/GenBank/DDBJ databases">
        <title>Complete Genome Sequence and Methylome Analysis of free living Spirochaetas.</title>
        <authorList>
            <person name="Fomenkov A."/>
            <person name="Dubinina G."/>
            <person name="Leshcheva N."/>
            <person name="Mikheeva N."/>
            <person name="Grabovich M."/>
            <person name="Vincze T."/>
            <person name="Roberts R.J."/>
        </authorList>
    </citation>
    <scope>NUCLEOTIDE SEQUENCE [LARGE SCALE GENOMIC DNA]</scope>
    <source>
        <strain evidence="2 3">K2</strain>
    </source>
</reference>
<evidence type="ECO:0000313" key="2">
    <source>
        <dbReference type="EMBL" id="QEN08970.1"/>
    </source>
</evidence>
<dbReference type="PROSITE" id="PS51257">
    <property type="entry name" value="PROKAR_LIPOPROTEIN"/>
    <property type="match status" value="1"/>
</dbReference>
<feature type="compositionally biased region" description="Polar residues" evidence="1">
    <location>
        <begin position="294"/>
        <end position="329"/>
    </location>
</feature>
<name>A0A5C1QPM5_9SPIO</name>
<sequence length="527" mass="55812">MNKTNNTPGIFLKTGLKACVLVLIFILSSCSEMLTSNPNRPPISLMEQSDYTLYPGIEQLLDLSDSVDADNQTLTYKWEVITEPSENAARLVVDTTDSSKAVFSSEIPGQYKLLAAVVDEYNLQDDTFVTITVTHNAPTALAGTGAVRYPGVPVTLSASAEDDDPDGPESMTYSWEVVSQPALNSEYFLSDGTTLTPTFTTSFYAVGETDYVTVPSYLGDYTLRLTATDEWGLTGTSDVTITVANAAPGADAGVDSIGAIDADDPLTLTGSGGGAEETSRRNTWQYRWSVTDQPEGSALSLSNTDWTNPSDPDSTNTAVADFTPETSGSDAKPGEGVYTLALEVRDEYGATSTDSMIVATSGNTTPVVGAPLITASDGMFGDGSSGAPYRDDDTSGSDDSNDTVNLDGVIATNAEDDTMTVTWQLHSLPTGVEQLRFRVDGGGDQLYSPGDTLKSQDVVDGLEADFELDIAPATNLTGAFVNTDSTKDDASSYPDADWDVAISIIANDGAVSSDPEVQYFDFYTPTP</sequence>
<dbReference type="RefSeq" id="WP_149487049.1">
    <property type="nucleotide sequence ID" value="NZ_CP036150.1"/>
</dbReference>
<dbReference type="Gene3D" id="2.60.40.10">
    <property type="entry name" value="Immunoglobulins"/>
    <property type="match status" value="3"/>
</dbReference>
<proteinExistence type="predicted"/>
<dbReference type="EMBL" id="CP036150">
    <property type="protein sequence ID" value="QEN08970.1"/>
    <property type="molecule type" value="Genomic_DNA"/>
</dbReference>
<evidence type="ECO:0000256" key="1">
    <source>
        <dbReference type="SAM" id="MobiDB-lite"/>
    </source>
</evidence>
<gene>
    <name evidence="2" type="ORF">EXM22_13560</name>
</gene>
<dbReference type="OrthoDB" id="923694at2"/>
<evidence type="ECO:0008006" key="4">
    <source>
        <dbReference type="Google" id="ProtNLM"/>
    </source>
</evidence>
<dbReference type="KEGG" id="ock:EXM22_13560"/>
<dbReference type="AlphaFoldDB" id="A0A5C1QPM5"/>
<keyword evidence="3" id="KW-1185">Reference proteome</keyword>
<evidence type="ECO:0000313" key="3">
    <source>
        <dbReference type="Proteomes" id="UP000324209"/>
    </source>
</evidence>
<feature type="region of interest" description="Disordered" evidence="1">
    <location>
        <begin position="378"/>
        <end position="403"/>
    </location>
</feature>
<protein>
    <recommendedName>
        <fullName evidence="4">PKD domain-containing protein</fullName>
    </recommendedName>
</protein>
<dbReference type="InterPro" id="IPR013783">
    <property type="entry name" value="Ig-like_fold"/>
</dbReference>
<accession>A0A5C1QPM5</accession>
<feature type="region of interest" description="Disordered" evidence="1">
    <location>
        <begin position="294"/>
        <end position="334"/>
    </location>
</feature>